<keyword evidence="3" id="KW-1185">Reference proteome</keyword>
<gene>
    <name evidence="2" type="ORF">IPV69_12060</name>
</gene>
<keyword evidence="1" id="KW-0732">Signal</keyword>
<reference evidence="2 3" key="1">
    <citation type="submission" date="2020-10" db="EMBL/GenBank/DDBJ databases">
        <title>Wide distribution of Phycisphaera-like planctomycetes from WD2101 soil group in peatlands and genome analysis of the first cultivated representative.</title>
        <authorList>
            <person name="Dedysh S.N."/>
            <person name="Beletsky A.V."/>
            <person name="Ivanova A."/>
            <person name="Kulichevskaya I.S."/>
            <person name="Suzina N.E."/>
            <person name="Philippov D.A."/>
            <person name="Rakitin A.L."/>
            <person name="Mardanov A.V."/>
            <person name="Ravin N.V."/>
        </authorList>
    </citation>
    <scope>NUCLEOTIDE SEQUENCE [LARGE SCALE GENOMIC DNA]</scope>
    <source>
        <strain evidence="2 3">M1803</strain>
    </source>
</reference>
<evidence type="ECO:0000256" key="1">
    <source>
        <dbReference type="SAM" id="SignalP"/>
    </source>
</evidence>
<name>A0A7M2X2P0_9BACT</name>
<feature type="chain" id="PRO_5034504900" description="Secreted protein" evidence="1">
    <location>
        <begin position="38"/>
        <end position="199"/>
    </location>
</feature>
<organism evidence="2 3">
    <name type="scientific">Humisphaera borealis</name>
    <dbReference type="NCBI Taxonomy" id="2807512"/>
    <lineage>
        <taxon>Bacteria</taxon>
        <taxon>Pseudomonadati</taxon>
        <taxon>Planctomycetota</taxon>
        <taxon>Phycisphaerae</taxon>
        <taxon>Tepidisphaerales</taxon>
        <taxon>Tepidisphaeraceae</taxon>
        <taxon>Humisphaera</taxon>
    </lineage>
</organism>
<accession>A0A7M2X2P0</accession>
<evidence type="ECO:0000313" key="2">
    <source>
        <dbReference type="EMBL" id="QOV92037.1"/>
    </source>
</evidence>
<dbReference type="Proteomes" id="UP000593765">
    <property type="component" value="Chromosome"/>
</dbReference>
<sequence>MFGILNKIGRNLGKKATLLTLSAAAFAGLGMAPTAQAGDRPKFDFNFDIRIGDRHDHDSRRCEPVYQERTVKVWVPAQYRTVCDRRWIEPVYETRCERVYIEPVYEMRCEKVWIPERYEYRQTRRFDRACGRFVEVAERVCVAPGHFEEVHTRVCVREGGFQEVHKKVCVREGRFETIERQELVCEGHWEYRTERVRVG</sequence>
<protein>
    <recommendedName>
        <fullName evidence="4">Secreted protein</fullName>
    </recommendedName>
</protein>
<dbReference type="AlphaFoldDB" id="A0A7M2X2P0"/>
<dbReference type="KEGG" id="hbs:IPV69_12060"/>
<evidence type="ECO:0008006" key="4">
    <source>
        <dbReference type="Google" id="ProtNLM"/>
    </source>
</evidence>
<evidence type="ECO:0000313" key="3">
    <source>
        <dbReference type="Proteomes" id="UP000593765"/>
    </source>
</evidence>
<proteinExistence type="predicted"/>
<feature type="signal peptide" evidence="1">
    <location>
        <begin position="1"/>
        <end position="37"/>
    </location>
</feature>
<dbReference type="EMBL" id="CP063458">
    <property type="protein sequence ID" value="QOV92037.1"/>
    <property type="molecule type" value="Genomic_DNA"/>
</dbReference>
<dbReference type="RefSeq" id="WP_206295364.1">
    <property type="nucleotide sequence ID" value="NZ_CP063458.1"/>
</dbReference>